<dbReference type="InterPro" id="IPR001128">
    <property type="entry name" value="Cyt_P450"/>
</dbReference>
<dbReference type="PRINTS" id="PR00385">
    <property type="entry name" value="P450"/>
</dbReference>
<dbReference type="CDD" id="cd11060">
    <property type="entry name" value="CYP57A1-like"/>
    <property type="match status" value="1"/>
</dbReference>
<keyword evidence="2" id="KW-0472">Membrane</keyword>
<comment type="cofactor">
    <cofactor evidence="1">
        <name>heme</name>
        <dbReference type="ChEBI" id="CHEBI:30413"/>
    </cofactor>
</comment>
<keyword evidence="1" id="KW-0408">Iron</keyword>
<dbReference type="GO" id="GO:0005506">
    <property type="term" value="F:iron ion binding"/>
    <property type="evidence" value="ECO:0007669"/>
    <property type="project" value="InterPro"/>
</dbReference>
<sequence>MYRVSALIGLSALFLAWLLYFCFWSATSRLPAAPGPWLARFTRLWYLKALVRGDFEQVNIALHRKYGKIVRLEPNSYSIDDPEAIRTIYTISNPWVKSSWYGPSCPPGTTTNFSTPDNKDAARFRRNYAQAFSMSSILAFEPLIDECGELLIEKLKTFAKSGETVDLTHWFSCWAFDCQGHITFSERFGFLVKGEDIGGICESLRQRMSYAAFVGVYPELHPTLFKIVNWLAGPGTGKVDYTISYTLQRIAQRKEGGEKFDRKDMLAQFLAGQQRDPANFSDWDVLIGAFGNIVAGADTTWITLSAIIYFLLKNRRCLDKVRKEIDDMVKTGSISDPISFHESQQMPYCQAVIKEGQRLYPGTGLPLFRVVPKGGAMIAGTYFPEGAVVGINNWVAHYNKDVFGPDADVFRPERWLEGDTTAMNRYYIPFGVGPRACQGLNVALMEMSKFVPQLVRHLDFDLLSEWKTENRWLMFQSNINVKVKMRDSQVR</sequence>
<dbReference type="STRING" id="1367422.A0A178ZQM9"/>
<dbReference type="Proteomes" id="UP000078343">
    <property type="component" value="Unassembled WGS sequence"/>
</dbReference>
<dbReference type="GO" id="GO:0020037">
    <property type="term" value="F:heme binding"/>
    <property type="evidence" value="ECO:0007669"/>
    <property type="project" value="InterPro"/>
</dbReference>
<dbReference type="PRINTS" id="PR00463">
    <property type="entry name" value="EP450I"/>
</dbReference>
<dbReference type="InterPro" id="IPR002401">
    <property type="entry name" value="Cyt_P450_E_grp-I"/>
</dbReference>
<dbReference type="GeneID" id="30007686"/>
<dbReference type="AlphaFoldDB" id="A0A178ZQM9"/>
<keyword evidence="4" id="KW-1185">Reference proteome</keyword>
<dbReference type="PANTHER" id="PTHR24305">
    <property type="entry name" value="CYTOCHROME P450"/>
    <property type="match status" value="1"/>
</dbReference>
<dbReference type="GO" id="GO:0016705">
    <property type="term" value="F:oxidoreductase activity, acting on paired donors, with incorporation or reduction of molecular oxygen"/>
    <property type="evidence" value="ECO:0007669"/>
    <property type="project" value="InterPro"/>
</dbReference>
<evidence type="ECO:0000313" key="3">
    <source>
        <dbReference type="EMBL" id="OAP61315.1"/>
    </source>
</evidence>
<dbReference type="InterPro" id="IPR050121">
    <property type="entry name" value="Cytochrome_P450_monoxygenase"/>
</dbReference>
<dbReference type="RefSeq" id="XP_018694682.1">
    <property type="nucleotide sequence ID" value="XM_018835032.1"/>
</dbReference>
<feature type="binding site" description="axial binding residue" evidence="1">
    <location>
        <position position="437"/>
    </location>
    <ligand>
        <name>heme</name>
        <dbReference type="ChEBI" id="CHEBI:30413"/>
    </ligand>
    <ligandPart>
        <name>Fe</name>
        <dbReference type="ChEBI" id="CHEBI:18248"/>
    </ligandPart>
</feature>
<dbReference type="SUPFAM" id="SSF48264">
    <property type="entry name" value="Cytochrome P450"/>
    <property type="match status" value="1"/>
</dbReference>
<keyword evidence="2" id="KW-1133">Transmembrane helix</keyword>
<accession>A0A178ZQM9</accession>
<gene>
    <name evidence="3" type="ORF">AYL99_03516</name>
</gene>
<evidence type="ECO:0000256" key="1">
    <source>
        <dbReference type="PIRSR" id="PIRSR602401-1"/>
    </source>
</evidence>
<keyword evidence="1" id="KW-0479">Metal-binding</keyword>
<name>A0A178ZQM9_9EURO</name>
<evidence type="ECO:0000256" key="2">
    <source>
        <dbReference type="SAM" id="Phobius"/>
    </source>
</evidence>
<comment type="caution">
    <text evidence="3">The sequence shown here is derived from an EMBL/GenBank/DDBJ whole genome shotgun (WGS) entry which is preliminary data.</text>
</comment>
<keyword evidence="2" id="KW-0812">Transmembrane</keyword>
<dbReference type="PANTHER" id="PTHR24305:SF190">
    <property type="entry name" value="P450, PUTATIVE (EUROFUNG)-RELATED"/>
    <property type="match status" value="1"/>
</dbReference>
<dbReference type="Pfam" id="PF00067">
    <property type="entry name" value="p450"/>
    <property type="match status" value="1"/>
</dbReference>
<evidence type="ECO:0008006" key="5">
    <source>
        <dbReference type="Google" id="ProtNLM"/>
    </source>
</evidence>
<proteinExistence type="predicted"/>
<reference evidence="3 4" key="1">
    <citation type="submission" date="2016-04" db="EMBL/GenBank/DDBJ databases">
        <title>Draft genome of Fonsecaea erecta CBS 125763.</title>
        <authorList>
            <person name="Weiss V.A."/>
            <person name="Vicente V.A."/>
            <person name="Raittz R.T."/>
            <person name="Moreno L.F."/>
            <person name="De Souza E.M."/>
            <person name="Pedrosa F.O."/>
            <person name="Steffens M.B."/>
            <person name="Faoro H."/>
            <person name="Tadra-Sfeir M.Z."/>
            <person name="Najafzadeh M.J."/>
            <person name="Felipe M.S."/>
            <person name="Teixeira M."/>
            <person name="Sun J."/>
            <person name="Xi L."/>
            <person name="Gomes R."/>
            <person name="De Azevedo C.M."/>
            <person name="Salgado C.G."/>
            <person name="Da Silva M.B."/>
            <person name="Nascimento M.F."/>
            <person name="Queiroz-Telles F."/>
            <person name="Attili D.S."/>
            <person name="Gorbushina A."/>
        </authorList>
    </citation>
    <scope>NUCLEOTIDE SEQUENCE [LARGE SCALE GENOMIC DNA]</scope>
    <source>
        <strain evidence="3 4">CBS 125763</strain>
    </source>
</reference>
<feature type="transmembrane region" description="Helical" evidence="2">
    <location>
        <begin position="285"/>
        <end position="312"/>
    </location>
</feature>
<dbReference type="EMBL" id="LVYI01000003">
    <property type="protein sequence ID" value="OAP61315.1"/>
    <property type="molecule type" value="Genomic_DNA"/>
</dbReference>
<dbReference type="OrthoDB" id="3934656at2759"/>
<organism evidence="3 4">
    <name type="scientific">Fonsecaea erecta</name>
    <dbReference type="NCBI Taxonomy" id="1367422"/>
    <lineage>
        <taxon>Eukaryota</taxon>
        <taxon>Fungi</taxon>
        <taxon>Dikarya</taxon>
        <taxon>Ascomycota</taxon>
        <taxon>Pezizomycotina</taxon>
        <taxon>Eurotiomycetes</taxon>
        <taxon>Chaetothyriomycetidae</taxon>
        <taxon>Chaetothyriales</taxon>
        <taxon>Herpotrichiellaceae</taxon>
        <taxon>Fonsecaea</taxon>
    </lineage>
</organism>
<dbReference type="Gene3D" id="1.10.630.10">
    <property type="entry name" value="Cytochrome P450"/>
    <property type="match status" value="1"/>
</dbReference>
<dbReference type="GO" id="GO:0004497">
    <property type="term" value="F:monooxygenase activity"/>
    <property type="evidence" value="ECO:0007669"/>
    <property type="project" value="InterPro"/>
</dbReference>
<protein>
    <recommendedName>
        <fullName evidence="5">Cytochrome P450 oxidoreductase</fullName>
    </recommendedName>
</protein>
<dbReference type="InterPro" id="IPR036396">
    <property type="entry name" value="Cyt_P450_sf"/>
</dbReference>
<keyword evidence="1" id="KW-0349">Heme</keyword>
<evidence type="ECO:0000313" key="4">
    <source>
        <dbReference type="Proteomes" id="UP000078343"/>
    </source>
</evidence>